<gene>
    <name evidence="1" type="ORF">BDFB_001602</name>
</gene>
<evidence type="ECO:0000313" key="2">
    <source>
        <dbReference type="Proteomes" id="UP000292052"/>
    </source>
</evidence>
<name>A0A482WCU7_ASBVE</name>
<proteinExistence type="predicted"/>
<organism evidence="1 2">
    <name type="scientific">Asbolus verrucosus</name>
    <name type="common">Desert ironclad beetle</name>
    <dbReference type="NCBI Taxonomy" id="1661398"/>
    <lineage>
        <taxon>Eukaryota</taxon>
        <taxon>Metazoa</taxon>
        <taxon>Ecdysozoa</taxon>
        <taxon>Arthropoda</taxon>
        <taxon>Hexapoda</taxon>
        <taxon>Insecta</taxon>
        <taxon>Pterygota</taxon>
        <taxon>Neoptera</taxon>
        <taxon>Endopterygota</taxon>
        <taxon>Coleoptera</taxon>
        <taxon>Polyphaga</taxon>
        <taxon>Cucujiformia</taxon>
        <taxon>Tenebrionidae</taxon>
        <taxon>Pimeliinae</taxon>
        <taxon>Asbolus</taxon>
    </lineage>
</organism>
<evidence type="ECO:0000313" key="1">
    <source>
        <dbReference type="EMBL" id="RZC42459.1"/>
    </source>
</evidence>
<dbReference type="OrthoDB" id="6727025at2759"/>
<sequence>MLPIVQDNMNCIAGVRGLTNLSSNGYYGYQPPLLLDRQKEEVTPSEAHVPAVPPCSMEVQFESLPQNQNAHRKRSWEFNNYFREFKKRRQNGKFVFLVYF</sequence>
<dbReference type="AlphaFoldDB" id="A0A482WCU7"/>
<reference evidence="1 2" key="1">
    <citation type="submission" date="2017-03" db="EMBL/GenBank/DDBJ databases">
        <title>Genome of the blue death feigning beetle - Asbolus verrucosus.</title>
        <authorList>
            <person name="Rider S.D."/>
        </authorList>
    </citation>
    <scope>NUCLEOTIDE SEQUENCE [LARGE SCALE GENOMIC DNA]</scope>
    <source>
        <strain evidence="1">Butters</strain>
        <tissue evidence="1">Head and leg muscle</tissue>
    </source>
</reference>
<comment type="caution">
    <text evidence="1">The sequence shown here is derived from an EMBL/GenBank/DDBJ whole genome shotgun (WGS) entry which is preliminary data.</text>
</comment>
<protein>
    <submittedName>
        <fullName evidence="1">Uncharacterized protein</fullName>
    </submittedName>
</protein>
<accession>A0A482WCU7</accession>
<dbReference type="Proteomes" id="UP000292052">
    <property type="component" value="Unassembled WGS sequence"/>
</dbReference>
<dbReference type="EMBL" id="QDEB01007932">
    <property type="protein sequence ID" value="RZC42459.1"/>
    <property type="molecule type" value="Genomic_DNA"/>
</dbReference>
<keyword evidence="2" id="KW-1185">Reference proteome</keyword>